<sequence length="777" mass="85244">MATTRVRGAEVRVVDDLVREVLGPSGSRNKAAEGGAGAVKELLDALRGATGEARRLESHFLARRDKLVQELRRLGSTRAAKEKDGKGEEQTRAMAKHLESIEGRVERVSNLSSHAGDRLVRLERRRDFARESKVLLGYLSNFSETEGCAAGCANRGEETLDRLDEFEAATLAIKLRALGEKLLVRTGDLDVPPAASPVPGRRRTELATIVERIQVYCDKLENRLILGFDKFSRHKNFARMRECSRCLLLFQGGARLTSHYLASRPLFLETNPKTLEEEASAAASSDSGGPKATKQLMDLLGRWYKHGLESVKKERQVINEVFPNADRITNELVRRLFEQNVQSYLAAVLAPSRAAATAARRTAEDIRGFLRVAAAAYEKTRELAAGLQTIGCGGIDVEARMGELFSEHLDSYPEVEFELLEALYASLRAKHQGKVLGCEMVVECFEVAKESIARCQLLSLEQDRADSVQKMFSSDSSRYASPHSLVDVVYQYMIGGLQSAMDSSEKACSSLSSFSLMGDQDAEALHKKVVGTSLGEVFAVVGTLSKCVSNLEQGLREDVLDAISPEALRDKCEDYLVSFIGLLEGTVAQALSMSVSNCLQVLARVLKARQKRADFSPQDDDFGMGAMGKATPACVVAVGCIRAVHKLCLDELGEPNAAPFMTELGYSIMPALRNHFGSFAYNPQGALRLKRDLAEYAEAFKSVGAPGVSRQFDDLSEQANLLVVMPESIPDLVEEDLKISPSEVLFWMKLRADHKTARLGDGKQTLEAYFSTKGAAR</sequence>
<evidence type="ECO:0000313" key="2">
    <source>
        <dbReference type="EMBL" id="WZN65500.1"/>
    </source>
</evidence>
<protein>
    <submittedName>
        <fullName evidence="2">Exocyst complex component Sec10</fullName>
    </submittedName>
</protein>
<reference evidence="2 3" key="1">
    <citation type="submission" date="2024-03" db="EMBL/GenBank/DDBJ databases">
        <title>Complete genome sequence of the green alga Chloropicon roscoffensis RCC1871.</title>
        <authorList>
            <person name="Lemieux C."/>
            <person name="Pombert J.-F."/>
            <person name="Otis C."/>
            <person name="Turmel M."/>
        </authorList>
    </citation>
    <scope>NUCLEOTIDE SEQUENCE [LARGE SCALE GENOMIC DNA]</scope>
    <source>
        <strain evidence="2 3">RCC1871</strain>
    </source>
</reference>
<organism evidence="2 3">
    <name type="scientific">Chloropicon roscoffensis</name>
    <dbReference type="NCBI Taxonomy" id="1461544"/>
    <lineage>
        <taxon>Eukaryota</taxon>
        <taxon>Viridiplantae</taxon>
        <taxon>Chlorophyta</taxon>
        <taxon>Chloropicophyceae</taxon>
        <taxon>Chloropicales</taxon>
        <taxon>Chloropicaceae</taxon>
        <taxon>Chloropicon</taxon>
    </lineage>
</organism>
<accession>A0AAX4PGP4</accession>
<dbReference type="Pfam" id="PF07393">
    <property type="entry name" value="Sec10_HB"/>
    <property type="match status" value="2"/>
</dbReference>
<dbReference type="GO" id="GO:0000145">
    <property type="term" value="C:exocyst"/>
    <property type="evidence" value="ECO:0007669"/>
    <property type="project" value="TreeGrafter"/>
</dbReference>
<dbReference type="AlphaFoldDB" id="A0AAX4PGP4"/>
<feature type="domain" description="Exocyst complex component Sec10-like alpha-helical bundle" evidence="1">
    <location>
        <begin position="435"/>
        <end position="759"/>
    </location>
</feature>
<evidence type="ECO:0000313" key="3">
    <source>
        <dbReference type="Proteomes" id="UP001472866"/>
    </source>
</evidence>
<keyword evidence="3" id="KW-1185">Reference proteome</keyword>
<dbReference type="EMBL" id="CP151512">
    <property type="protein sequence ID" value="WZN65500.1"/>
    <property type="molecule type" value="Genomic_DNA"/>
</dbReference>
<feature type="domain" description="Exocyst complex component Sec10-like alpha-helical bundle" evidence="1">
    <location>
        <begin position="167"/>
        <end position="430"/>
    </location>
</feature>
<evidence type="ECO:0000259" key="1">
    <source>
        <dbReference type="Pfam" id="PF07393"/>
    </source>
</evidence>
<dbReference type="PANTHER" id="PTHR12100">
    <property type="entry name" value="SEC10"/>
    <property type="match status" value="1"/>
</dbReference>
<name>A0AAX4PGP4_9CHLO</name>
<dbReference type="GO" id="GO:0006887">
    <property type="term" value="P:exocytosis"/>
    <property type="evidence" value="ECO:0007669"/>
    <property type="project" value="TreeGrafter"/>
</dbReference>
<dbReference type="PANTHER" id="PTHR12100:SF0">
    <property type="entry name" value="EXOCYST COMPLEX COMPONENT 5"/>
    <property type="match status" value="1"/>
</dbReference>
<dbReference type="Proteomes" id="UP001472866">
    <property type="component" value="Chromosome 12"/>
</dbReference>
<dbReference type="InterPro" id="IPR048627">
    <property type="entry name" value="Sec10_HB"/>
</dbReference>
<gene>
    <name evidence="2" type="ORF">HKI87_12g70590</name>
</gene>
<proteinExistence type="predicted"/>
<dbReference type="GO" id="GO:0006893">
    <property type="term" value="P:Golgi to plasma membrane transport"/>
    <property type="evidence" value="ECO:0007669"/>
    <property type="project" value="TreeGrafter"/>
</dbReference>
<dbReference type="InterPro" id="IPR009976">
    <property type="entry name" value="Sec10-like"/>
</dbReference>